<comment type="caution">
    <text evidence="5">The sequence shown here is derived from an EMBL/GenBank/DDBJ whole genome shotgun (WGS) entry which is preliminary data.</text>
</comment>
<dbReference type="InterPro" id="IPR018376">
    <property type="entry name" value="Enoyl-CoA_hyd/isom_CS"/>
</dbReference>
<dbReference type="PANTHER" id="PTHR11941:SF169">
    <property type="entry name" value="(7AS)-7A-METHYL-1,5-DIOXO-2,3,5,6,7,7A-HEXAHYDRO-1H-INDENE-CARBOXYL-COA HYDROLASE"/>
    <property type="match status" value="1"/>
</dbReference>
<dbReference type="Pfam" id="PF00378">
    <property type="entry name" value="ECH_1"/>
    <property type="match status" value="1"/>
</dbReference>
<dbReference type="InterPro" id="IPR029045">
    <property type="entry name" value="ClpP/crotonase-like_dom_sf"/>
</dbReference>
<dbReference type="PROSITE" id="PS00166">
    <property type="entry name" value="ENOYL_COA_HYDRATASE"/>
    <property type="match status" value="1"/>
</dbReference>
<dbReference type="EMBL" id="JAKXMK010000015">
    <property type="protein sequence ID" value="MCH6167718.1"/>
    <property type="molecule type" value="Genomic_DNA"/>
</dbReference>
<keyword evidence="6" id="KW-1185">Reference proteome</keyword>
<sequence length="267" mass="27425">MTTAAVDPGLLERGGVALDVDGPRATIWLSRPEALNAQTPATWEALRTIGEALSDEVRAVVVRGEGRAFSAGLDRRFFWAREVDGMPGIAGIAELPDGDADAVIAGFQAGFSWLRHPARVTVAAVQGHAIGAGFQLALACDLRVVADDVQFCMAEATLGIVPDLGGTHPLVHAVGYARAVEICLTGRRVGAEEAVACGLALRAVPVAELDAEVDALVSALLAPPPGAGAETHALLARVADGLDPAAALAAERAAQLRRLRSLAAGEG</sequence>
<keyword evidence="2" id="KW-0443">Lipid metabolism</keyword>
<name>A0ABS9TGV0_9PSEU</name>
<evidence type="ECO:0000313" key="6">
    <source>
        <dbReference type="Proteomes" id="UP001299970"/>
    </source>
</evidence>
<dbReference type="PANTHER" id="PTHR11941">
    <property type="entry name" value="ENOYL-COA HYDRATASE-RELATED"/>
    <property type="match status" value="1"/>
</dbReference>
<proteinExistence type="inferred from homology"/>
<dbReference type="Gene3D" id="3.90.226.10">
    <property type="entry name" value="2-enoyl-CoA Hydratase, Chain A, domain 1"/>
    <property type="match status" value="1"/>
</dbReference>
<dbReference type="SUPFAM" id="SSF52096">
    <property type="entry name" value="ClpP/crotonase"/>
    <property type="match status" value="1"/>
</dbReference>
<evidence type="ECO:0000256" key="2">
    <source>
        <dbReference type="ARBA" id="ARBA00023098"/>
    </source>
</evidence>
<evidence type="ECO:0000256" key="3">
    <source>
        <dbReference type="ARBA" id="ARBA00023239"/>
    </source>
</evidence>
<evidence type="ECO:0000313" key="5">
    <source>
        <dbReference type="EMBL" id="MCH6167718.1"/>
    </source>
</evidence>
<organism evidence="5 6">
    <name type="scientific">Pseudonocardia alaniniphila</name>
    <dbReference type="NCBI Taxonomy" id="75291"/>
    <lineage>
        <taxon>Bacteria</taxon>
        <taxon>Bacillati</taxon>
        <taxon>Actinomycetota</taxon>
        <taxon>Actinomycetes</taxon>
        <taxon>Pseudonocardiales</taxon>
        <taxon>Pseudonocardiaceae</taxon>
        <taxon>Pseudonocardia</taxon>
    </lineage>
</organism>
<reference evidence="5 6" key="1">
    <citation type="submission" date="2022-03" db="EMBL/GenBank/DDBJ databases">
        <title>Pseudonocardia alaer sp. nov., a novel actinomycete isolated from reed forest soil.</title>
        <authorList>
            <person name="Wang L."/>
        </authorList>
    </citation>
    <scope>NUCLEOTIDE SEQUENCE [LARGE SCALE GENOMIC DNA]</scope>
    <source>
        <strain evidence="5 6">Y-16303</strain>
    </source>
</reference>
<evidence type="ECO:0000256" key="1">
    <source>
        <dbReference type="ARBA" id="ARBA00005254"/>
    </source>
</evidence>
<dbReference type="CDD" id="cd06558">
    <property type="entry name" value="crotonase-like"/>
    <property type="match status" value="1"/>
</dbReference>
<protein>
    <submittedName>
        <fullName evidence="5">Enoyl-CoA hydratase/isomerase family protein</fullName>
    </submittedName>
</protein>
<gene>
    <name evidence="5" type="ORF">MMF94_18685</name>
</gene>
<dbReference type="RefSeq" id="WP_241038206.1">
    <property type="nucleotide sequence ID" value="NZ_BAAAJF010000019.1"/>
</dbReference>
<keyword evidence="3" id="KW-0456">Lyase</keyword>
<comment type="similarity">
    <text evidence="1 4">Belongs to the enoyl-CoA hydratase/isomerase family.</text>
</comment>
<evidence type="ECO:0000256" key="4">
    <source>
        <dbReference type="RuleBase" id="RU003707"/>
    </source>
</evidence>
<dbReference type="Proteomes" id="UP001299970">
    <property type="component" value="Unassembled WGS sequence"/>
</dbReference>
<dbReference type="InterPro" id="IPR001753">
    <property type="entry name" value="Enoyl-CoA_hydra/iso"/>
</dbReference>
<accession>A0ABS9TGV0</accession>